<dbReference type="InterPro" id="IPR001173">
    <property type="entry name" value="Glyco_trans_2-like"/>
</dbReference>
<comment type="caution">
    <text evidence="4">The sequence shown here is derived from an EMBL/GenBank/DDBJ whole genome shotgun (WGS) entry which is preliminary data.</text>
</comment>
<evidence type="ECO:0000313" key="4">
    <source>
        <dbReference type="EMBL" id="GAI52085.1"/>
    </source>
</evidence>
<reference evidence="4" key="1">
    <citation type="journal article" date="2014" name="Front. Microbiol.">
        <title>High frequency of phylogenetically diverse reductive dehalogenase-homologous genes in deep subseafloor sedimentary metagenomes.</title>
        <authorList>
            <person name="Kawai M."/>
            <person name="Futagami T."/>
            <person name="Toyoda A."/>
            <person name="Takaki Y."/>
            <person name="Nishi S."/>
            <person name="Hori S."/>
            <person name="Arai W."/>
            <person name="Tsubouchi T."/>
            <person name="Morono Y."/>
            <person name="Uchiyama I."/>
            <person name="Ito T."/>
            <person name="Fujiyama A."/>
            <person name="Inagaki F."/>
            <person name="Takami H."/>
        </authorList>
    </citation>
    <scope>NUCLEOTIDE SEQUENCE</scope>
    <source>
        <strain evidence="4">Expedition CK06-06</strain>
    </source>
</reference>
<dbReference type="PANTHER" id="PTHR43630:SF1">
    <property type="entry name" value="POLY-BETA-1,6-N-ACETYL-D-GLUCOSAMINE SYNTHASE"/>
    <property type="match status" value="1"/>
</dbReference>
<dbReference type="InterPro" id="IPR029044">
    <property type="entry name" value="Nucleotide-diphossugar_trans"/>
</dbReference>
<organism evidence="4">
    <name type="scientific">marine sediment metagenome</name>
    <dbReference type="NCBI Taxonomy" id="412755"/>
    <lineage>
        <taxon>unclassified sequences</taxon>
        <taxon>metagenomes</taxon>
        <taxon>ecological metagenomes</taxon>
    </lineage>
</organism>
<dbReference type="GO" id="GO:0016757">
    <property type="term" value="F:glycosyltransferase activity"/>
    <property type="evidence" value="ECO:0007669"/>
    <property type="project" value="UniProtKB-KW"/>
</dbReference>
<dbReference type="SUPFAM" id="SSF53448">
    <property type="entry name" value="Nucleotide-diphospho-sugar transferases"/>
    <property type="match status" value="1"/>
</dbReference>
<gene>
    <name evidence="4" type="ORF">S06H3_59790</name>
</gene>
<dbReference type="PANTHER" id="PTHR43630">
    <property type="entry name" value="POLY-BETA-1,6-N-ACETYL-D-GLUCOSAMINE SYNTHASE"/>
    <property type="match status" value="1"/>
</dbReference>
<proteinExistence type="predicted"/>
<name>X1QM81_9ZZZZ</name>
<sequence>MLCFPKRKNDNEPIKTKKPVIKKYSILTFIYDEKFEVIIIDSGSTDKTIEIAKEYPVRLIQIKPEEFGHGKTRNYGADISEGEYLVFLTQDAIPFDNNWLRYLISNLEDENVAGVYNKQIPRR</sequence>
<evidence type="ECO:0000256" key="2">
    <source>
        <dbReference type="ARBA" id="ARBA00022679"/>
    </source>
</evidence>
<evidence type="ECO:0000256" key="1">
    <source>
        <dbReference type="ARBA" id="ARBA00022676"/>
    </source>
</evidence>
<keyword evidence="2" id="KW-0808">Transferase</keyword>
<dbReference type="Gene3D" id="3.90.550.10">
    <property type="entry name" value="Spore Coat Polysaccharide Biosynthesis Protein SpsA, Chain A"/>
    <property type="match status" value="1"/>
</dbReference>
<evidence type="ECO:0000259" key="3">
    <source>
        <dbReference type="Pfam" id="PF00535"/>
    </source>
</evidence>
<dbReference type="Pfam" id="PF00535">
    <property type="entry name" value="Glycos_transf_2"/>
    <property type="match status" value="1"/>
</dbReference>
<accession>X1QM81</accession>
<dbReference type="CDD" id="cd00761">
    <property type="entry name" value="Glyco_tranf_GTA_type"/>
    <property type="match status" value="1"/>
</dbReference>
<keyword evidence="1" id="KW-0328">Glycosyltransferase</keyword>
<feature type="domain" description="Glycosyltransferase 2-like" evidence="3">
    <location>
        <begin position="31"/>
        <end position="116"/>
    </location>
</feature>
<protein>
    <recommendedName>
        <fullName evidence="3">Glycosyltransferase 2-like domain-containing protein</fullName>
    </recommendedName>
</protein>
<dbReference type="EMBL" id="BARV01038902">
    <property type="protein sequence ID" value="GAI52085.1"/>
    <property type="molecule type" value="Genomic_DNA"/>
</dbReference>
<dbReference type="AlphaFoldDB" id="X1QM81"/>